<keyword evidence="7" id="KW-0712">Selenocysteine</keyword>
<feature type="compositionally biased region" description="Acidic residues" evidence="11">
    <location>
        <begin position="11"/>
        <end position="21"/>
    </location>
</feature>
<accession>A0A5N5TK15</accession>
<feature type="region of interest" description="Disordered" evidence="11">
    <location>
        <begin position="146"/>
        <end position="209"/>
    </location>
</feature>
<dbReference type="OrthoDB" id="75792at2759"/>
<evidence type="ECO:0000256" key="10">
    <source>
        <dbReference type="SAM" id="Coils"/>
    </source>
</evidence>
<evidence type="ECO:0000256" key="11">
    <source>
        <dbReference type="SAM" id="MobiDB-lite"/>
    </source>
</evidence>
<dbReference type="GO" id="GO:0036513">
    <property type="term" value="C:Derlin-1 retrotranslocation complex"/>
    <property type="evidence" value="ECO:0007669"/>
    <property type="project" value="TreeGrafter"/>
</dbReference>
<protein>
    <submittedName>
        <fullName evidence="13">Selenoprotein S</fullName>
    </submittedName>
</protein>
<sequence>MNIQKTTNMEIEMDGGFEEPDIQGVHPESLNENTPASLTSIISFASGIFSFYGWIILFISIVGWILWKSSRDKYEAWRESAEYHKNPDKFVGRENSLQAARKKMQEEYEERAREHARKLKEYLSQVIKALLIKLLTNFELRDRSLQEEEKRRANSAPKDEASNSSPNSESVQKNKPKKPIKSFRPEFNPLMSDTRSCRPSFGRRRAGGG</sequence>
<evidence type="ECO:0000256" key="12">
    <source>
        <dbReference type="SAM" id="Phobius"/>
    </source>
</evidence>
<dbReference type="Gene3D" id="6.10.250.2950">
    <property type="match status" value="1"/>
</dbReference>
<dbReference type="PANTHER" id="PTHR28621:SF1">
    <property type="entry name" value="SELENOPROTEIN S"/>
    <property type="match status" value="1"/>
</dbReference>
<proteinExistence type="inferred from homology"/>
<keyword evidence="10" id="KW-0175">Coiled coil</keyword>
<dbReference type="GO" id="GO:0036502">
    <property type="term" value="C:Derlin-1-VIMP complex"/>
    <property type="evidence" value="ECO:0007669"/>
    <property type="project" value="TreeGrafter"/>
</dbReference>
<gene>
    <name evidence="13" type="primary">VIMP</name>
    <name evidence="13" type="ORF">Anas_07479</name>
</gene>
<name>A0A5N5TK15_9CRUS</name>
<comment type="similarity">
    <text evidence="3">Belongs to the selenoprotein S family.</text>
</comment>
<feature type="region of interest" description="Disordered" evidence="11">
    <location>
        <begin position="1"/>
        <end position="30"/>
    </location>
</feature>
<reference evidence="13 14" key="1">
    <citation type="journal article" date="2019" name="PLoS Biol.">
        <title>Sex chromosomes control vertical transmission of feminizing Wolbachia symbionts in an isopod.</title>
        <authorList>
            <person name="Becking T."/>
            <person name="Chebbi M.A."/>
            <person name="Giraud I."/>
            <person name="Moumen B."/>
            <person name="Laverre T."/>
            <person name="Caubet Y."/>
            <person name="Peccoud J."/>
            <person name="Gilbert C."/>
            <person name="Cordaux R."/>
        </authorList>
    </citation>
    <scope>NUCLEOTIDE SEQUENCE [LARGE SCALE GENOMIC DNA]</scope>
    <source>
        <strain evidence="13">ANa2</strain>
        <tissue evidence="13">Whole body excluding digestive tract and cuticle</tissue>
    </source>
</reference>
<keyword evidence="14" id="KW-1185">Reference proteome</keyword>
<evidence type="ECO:0000256" key="1">
    <source>
        <dbReference type="ARBA" id="ARBA00004389"/>
    </source>
</evidence>
<evidence type="ECO:0000256" key="3">
    <source>
        <dbReference type="ARBA" id="ARBA00011034"/>
    </source>
</evidence>
<keyword evidence="9 12" id="KW-0472">Membrane</keyword>
<dbReference type="EMBL" id="SEYY01000785">
    <property type="protein sequence ID" value="KAB7506489.1"/>
    <property type="molecule type" value="Genomic_DNA"/>
</dbReference>
<dbReference type="Pfam" id="PF06936">
    <property type="entry name" value="Selenoprotein_S"/>
    <property type="match status" value="1"/>
</dbReference>
<keyword evidence="6" id="KW-0256">Endoplasmic reticulum</keyword>
<feature type="compositionally biased region" description="Basic and acidic residues" evidence="11">
    <location>
        <begin position="146"/>
        <end position="161"/>
    </location>
</feature>
<evidence type="ECO:0000256" key="6">
    <source>
        <dbReference type="ARBA" id="ARBA00022824"/>
    </source>
</evidence>
<keyword evidence="5 12" id="KW-0812">Transmembrane</keyword>
<evidence type="ECO:0000313" key="13">
    <source>
        <dbReference type="EMBL" id="KAB7506489.1"/>
    </source>
</evidence>
<feature type="compositionally biased region" description="Polar residues" evidence="11">
    <location>
        <begin position="162"/>
        <end position="173"/>
    </location>
</feature>
<evidence type="ECO:0000256" key="4">
    <source>
        <dbReference type="ARBA" id="ARBA00022490"/>
    </source>
</evidence>
<evidence type="ECO:0000256" key="2">
    <source>
        <dbReference type="ARBA" id="ARBA00004496"/>
    </source>
</evidence>
<dbReference type="PANTHER" id="PTHR28621">
    <property type="entry name" value="SELENOPROTEIN S"/>
    <property type="match status" value="1"/>
</dbReference>
<dbReference type="InterPro" id="IPR009703">
    <property type="entry name" value="Selenoprotein_S"/>
</dbReference>
<feature type="coiled-coil region" evidence="10">
    <location>
        <begin position="94"/>
        <end position="125"/>
    </location>
</feature>
<dbReference type="AlphaFoldDB" id="A0A5N5TK15"/>
<evidence type="ECO:0000256" key="9">
    <source>
        <dbReference type="ARBA" id="ARBA00023136"/>
    </source>
</evidence>
<keyword evidence="8 12" id="KW-1133">Transmembrane helix</keyword>
<dbReference type="Proteomes" id="UP000326759">
    <property type="component" value="Unassembled WGS sequence"/>
</dbReference>
<organism evidence="13 14">
    <name type="scientific">Armadillidium nasatum</name>
    <dbReference type="NCBI Taxonomy" id="96803"/>
    <lineage>
        <taxon>Eukaryota</taxon>
        <taxon>Metazoa</taxon>
        <taxon>Ecdysozoa</taxon>
        <taxon>Arthropoda</taxon>
        <taxon>Crustacea</taxon>
        <taxon>Multicrustacea</taxon>
        <taxon>Malacostraca</taxon>
        <taxon>Eumalacostraca</taxon>
        <taxon>Peracarida</taxon>
        <taxon>Isopoda</taxon>
        <taxon>Oniscidea</taxon>
        <taxon>Crinocheta</taxon>
        <taxon>Armadillidiidae</taxon>
        <taxon>Armadillidium</taxon>
    </lineage>
</organism>
<feature type="transmembrane region" description="Helical" evidence="12">
    <location>
        <begin position="41"/>
        <end position="67"/>
    </location>
</feature>
<dbReference type="GO" id="GO:0030968">
    <property type="term" value="P:endoplasmic reticulum unfolded protein response"/>
    <property type="evidence" value="ECO:0007669"/>
    <property type="project" value="TreeGrafter"/>
</dbReference>
<comment type="subcellular location">
    <subcellularLocation>
        <location evidence="2">Cytoplasm</location>
    </subcellularLocation>
    <subcellularLocation>
        <location evidence="1">Endoplasmic reticulum membrane</location>
        <topology evidence="1">Single-pass membrane protein</topology>
    </subcellularLocation>
</comment>
<dbReference type="GO" id="GO:0030970">
    <property type="term" value="P:retrograde protein transport, ER to cytosol"/>
    <property type="evidence" value="ECO:0007669"/>
    <property type="project" value="TreeGrafter"/>
</dbReference>
<evidence type="ECO:0000256" key="7">
    <source>
        <dbReference type="ARBA" id="ARBA00022933"/>
    </source>
</evidence>
<evidence type="ECO:0000313" key="14">
    <source>
        <dbReference type="Proteomes" id="UP000326759"/>
    </source>
</evidence>
<comment type="caution">
    <text evidence="13">The sequence shown here is derived from an EMBL/GenBank/DDBJ whole genome shotgun (WGS) entry which is preliminary data.</text>
</comment>
<evidence type="ECO:0000256" key="5">
    <source>
        <dbReference type="ARBA" id="ARBA00022692"/>
    </source>
</evidence>
<evidence type="ECO:0000256" key="8">
    <source>
        <dbReference type="ARBA" id="ARBA00022989"/>
    </source>
</evidence>
<keyword evidence="4" id="KW-0963">Cytoplasm</keyword>